<comment type="similarity">
    <text evidence="3">Belongs to the homogentisate dioxygenase family.</text>
</comment>
<comment type="caution">
    <text evidence="15">The sequence shown here is derived from an EMBL/GenBank/DDBJ whole genome shotgun (WGS) entry which is preliminary data.</text>
</comment>
<keyword evidence="8" id="KW-0560">Oxidoreductase</keyword>
<feature type="active site" description="Proton acceptor" evidence="11">
    <location>
        <position position="290"/>
    </location>
</feature>
<evidence type="ECO:0000256" key="5">
    <source>
        <dbReference type="ARBA" id="ARBA00022723"/>
    </source>
</evidence>
<dbReference type="InterPro" id="IPR014710">
    <property type="entry name" value="RmlC-like_jellyroll"/>
</dbReference>
<feature type="binding site" evidence="12">
    <location>
        <position position="348"/>
    </location>
    <ligand>
        <name>homogentisate</name>
        <dbReference type="ChEBI" id="CHEBI:16169"/>
    </ligand>
</feature>
<dbReference type="GO" id="GO:0006559">
    <property type="term" value="P:L-phenylalanine catabolic process"/>
    <property type="evidence" value="ECO:0007669"/>
    <property type="project" value="UniProtKB-UniPathway"/>
</dbReference>
<evidence type="ECO:0000256" key="11">
    <source>
        <dbReference type="PIRSR" id="PIRSR605708-1"/>
    </source>
</evidence>
<dbReference type="Pfam" id="PF04209">
    <property type="entry name" value="HgmA_C"/>
    <property type="match status" value="1"/>
</dbReference>
<keyword evidence="6" id="KW-0828">Tyrosine catabolism</keyword>
<evidence type="ECO:0000313" key="15">
    <source>
        <dbReference type="EMBL" id="PJF18284.1"/>
    </source>
</evidence>
<dbReference type="EC" id="1.13.11.5" evidence="4"/>
<evidence type="ECO:0000256" key="1">
    <source>
        <dbReference type="ARBA" id="ARBA00001962"/>
    </source>
</evidence>
<feature type="non-terminal residue" evidence="15">
    <location>
        <position position="432"/>
    </location>
</feature>
<gene>
    <name evidence="15" type="ORF">PSACC_01902</name>
</gene>
<feature type="binding site" evidence="12">
    <location>
        <position position="339"/>
    </location>
    <ligand>
        <name>Fe cation</name>
        <dbReference type="ChEBI" id="CHEBI:24875"/>
    </ligand>
</feature>
<dbReference type="FunFam" id="2.60.120.10:FF:000034">
    <property type="entry name" value="Homogentisate 1,2-dioxygenase"/>
    <property type="match status" value="1"/>
</dbReference>
<feature type="binding site" evidence="12">
    <location>
        <position position="333"/>
    </location>
    <ligand>
        <name>Fe cation</name>
        <dbReference type="ChEBI" id="CHEBI:24875"/>
    </ligand>
</feature>
<dbReference type="SUPFAM" id="SSF51182">
    <property type="entry name" value="RmlC-like cupins"/>
    <property type="match status" value="1"/>
</dbReference>
<reference evidence="15 16" key="1">
    <citation type="submission" date="2016-10" db="EMBL/GenBank/DDBJ databases">
        <title>The genome of Paramicrosporidium saccamoebae is the missing link in understanding Cryptomycota and Microsporidia evolution.</title>
        <authorList>
            <person name="Quandt C.A."/>
            <person name="Beaudet D."/>
            <person name="Corsaro D."/>
            <person name="Michel R."/>
            <person name="Corradi N."/>
            <person name="James T."/>
        </authorList>
    </citation>
    <scope>NUCLEOTIDE SEQUENCE [LARGE SCALE GENOMIC DNA]</scope>
    <source>
        <strain evidence="15 16">KSL3</strain>
    </source>
</reference>
<proteinExistence type="inferred from homology"/>
<keyword evidence="7" id="KW-0223">Dioxygenase</keyword>
<dbReference type="GO" id="GO:0004411">
    <property type="term" value="F:homogentisate 1,2-dioxygenase activity"/>
    <property type="evidence" value="ECO:0007669"/>
    <property type="project" value="UniProtKB-EC"/>
</dbReference>
<feature type="domain" description="Homogentisate 1,2-dioxygenase C-terminal" evidence="13">
    <location>
        <begin position="278"/>
        <end position="429"/>
    </location>
</feature>
<evidence type="ECO:0000256" key="7">
    <source>
        <dbReference type="ARBA" id="ARBA00022964"/>
    </source>
</evidence>
<name>A0A2H9TKK8_9FUNG</name>
<dbReference type="InterPro" id="IPR046452">
    <property type="entry name" value="HgmA_N"/>
</dbReference>
<dbReference type="InterPro" id="IPR011051">
    <property type="entry name" value="RmlC_Cupin_sf"/>
</dbReference>
<dbReference type="NCBIfam" id="TIGR01015">
    <property type="entry name" value="hmgA"/>
    <property type="match status" value="1"/>
</dbReference>
<dbReference type="CDD" id="cd07000">
    <property type="entry name" value="cupin_HGO_N"/>
    <property type="match status" value="1"/>
</dbReference>
<keyword evidence="5 12" id="KW-0479">Metal-binding</keyword>
<dbReference type="PANTHER" id="PTHR11056">
    <property type="entry name" value="HOMOGENTISATE 1,2-DIOXYGENASE"/>
    <property type="match status" value="1"/>
</dbReference>
<accession>A0A2H9TKK8</accession>
<feature type="binding site" evidence="12">
    <location>
        <position position="369"/>
    </location>
    <ligand>
        <name>Fe cation</name>
        <dbReference type="ChEBI" id="CHEBI:24875"/>
    </ligand>
</feature>
<evidence type="ECO:0000313" key="16">
    <source>
        <dbReference type="Proteomes" id="UP000240830"/>
    </source>
</evidence>
<comment type="pathway">
    <text evidence="2">Amino-acid degradation; L-phenylalanine degradation; acetoacetate and fumarate from L-phenylalanine: step 4/6.</text>
</comment>
<dbReference type="InterPro" id="IPR005708">
    <property type="entry name" value="Homogentis_dOase"/>
</dbReference>
<evidence type="ECO:0000256" key="6">
    <source>
        <dbReference type="ARBA" id="ARBA00022878"/>
    </source>
</evidence>
<dbReference type="Pfam" id="PF20510">
    <property type="entry name" value="HgmA_N"/>
    <property type="match status" value="1"/>
</dbReference>
<dbReference type="Proteomes" id="UP000240830">
    <property type="component" value="Unassembled WGS sequence"/>
</dbReference>
<evidence type="ECO:0000256" key="3">
    <source>
        <dbReference type="ARBA" id="ARBA00007757"/>
    </source>
</evidence>
<keyword evidence="10" id="KW-0585">Phenylalanine catabolism</keyword>
<evidence type="ECO:0000256" key="4">
    <source>
        <dbReference type="ARBA" id="ARBA00013127"/>
    </source>
</evidence>
<evidence type="ECO:0000256" key="9">
    <source>
        <dbReference type="ARBA" id="ARBA00023004"/>
    </source>
</evidence>
<dbReference type="AlphaFoldDB" id="A0A2H9TKK8"/>
<dbReference type="InterPro" id="IPR046451">
    <property type="entry name" value="HgmA_C"/>
</dbReference>
<comment type="cofactor">
    <cofactor evidence="1 12">
        <name>Fe cation</name>
        <dbReference type="ChEBI" id="CHEBI:24875"/>
    </cofactor>
</comment>
<feature type="binding site" evidence="12">
    <location>
        <position position="369"/>
    </location>
    <ligand>
        <name>homogentisate</name>
        <dbReference type="ChEBI" id="CHEBI:16169"/>
    </ligand>
</feature>
<dbReference type="Gene3D" id="2.60.120.10">
    <property type="entry name" value="Jelly Rolls"/>
    <property type="match status" value="1"/>
</dbReference>
<keyword evidence="16" id="KW-1185">Reference proteome</keyword>
<feature type="domain" description="Homogentisate 1,2-dioxygenase N-terminal" evidence="14">
    <location>
        <begin position="7"/>
        <end position="277"/>
    </location>
</feature>
<evidence type="ECO:0000259" key="13">
    <source>
        <dbReference type="Pfam" id="PF04209"/>
    </source>
</evidence>
<dbReference type="GO" id="GO:0006572">
    <property type="term" value="P:L-tyrosine catabolic process"/>
    <property type="evidence" value="ECO:0007669"/>
    <property type="project" value="UniProtKB-KW"/>
</dbReference>
<dbReference type="PANTHER" id="PTHR11056:SF0">
    <property type="entry name" value="HOMOGENTISATE 1,2-DIOXYGENASE"/>
    <property type="match status" value="1"/>
</dbReference>
<evidence type="ECO:0000256" key="8">
    <source>
        <dbReference type="ARBA" id="ARBA00023002"/>
    </source>
</evidence>
<protein>
    <recommendedName>
        <fullName evidence="4">homogentisate 1,2-dioxygenase</fullName>
        <ecNumber evidence="4">1.13.11.5</ecNumber>
    </recommendedName>
</protein>
<evidence type="ECO:0000256" key="10">
    <source>
        <dbReference type="ARBA" id="ARBA00023232"/>
    </source>
</evidence>
<evidence type="ECO:0000259" key="14">
    <source>
        <dbReference type="Pfam" id="PF20510"/>
    </source>
</evidence>
<evidence type="ECO:0000256" key="2">
    <source>
        <dbReference type="ARBA" id="ARBA00004704"/>
    </source>
</evidence>
<dbReference type="UniPathway" id="UPA00139">
    <property type="reaction ID" value="UER00339"/>
</dbReference>
<dbReference type="GO" id="GO:0005737">
    <property type="term" value="C:cytoplasm"/>
    <property type="evidence" value="ECO:0007669"/>
    <property type="project" value="TreeGrafter"/>
</dbReference>
<dbReference type="GO" id="GO:0046872">
    <property type="term" value="F:metal ion binding"/>
    <property type="evidence" value="ECO:0007669"/>
    <property type="project" value="UniProtKB-KW"/>
</dbReference>
<dbReference type="OrthoDB" id="1689029at2759"/>
<sequence>MAMETPRYLCGFGNHHESEALEGALPVGQNSPQVCPYKLYAEQLSGTAFTVPRHASQRTWLYRIRPSVCHRPFVPYQPKSGRATPDVDGGVNTPNQLRWSPFESPKSSIDWVDSLSLMSFAGDASARNGIAIYMYAANTAMDKRVFYNSDGDFLIVPEHGTIQVRTEFGMLIVEQNEICVIPRAIRFQINPIGDWIRGYVLEVFNGHYELPDLGPIGSNGLANPQDFYYPTAVWEDERCDWTIVNKYLSQFYAAEQDHSPFNVVAWRGNYLPYKYDLKRFNAVNTVSHDHMDPSIFTVLTCKSAIPGVAIADFVIFPPRWAVSEHSFRPPYFHRNVMSEFMGLIHGSYEAKQDGFLPGGASLHSIGSPHGPDAKTVEMASAEDLKPVRVAEGTMAFMFESSFMLRTTRWAMEESGKLQSEYWKAWAEIRPLF</sequence>
<evidence type="ECO:0000256" key="12">
    <source>
        <dbReference type="PIRSR" id="PIRSR605708-2"/>
    </source>
</evidence>
<dbReference type="EMBL" id="MTSL01000133">
    <property type="protein sequence ID" value="PJF18284.1"/>
    <property type="molecule type" value="Genomic_DNA"/>
</dbReference>
<keyword evidence="9 12" id="KW-0408">Iron</keyword>
<dbReference type="STRING" id="1246581.A0A2H9TKK8"/>
<organism evidence="15 16">
    <name type="scientific">Paramicrosporidium saccamoebae</name>
    <dbReference type="NCBI Taxonomy" id="1246581"/>
    <lineage>
        <taxon>Eukaryota</taxon>
        <taxon>Fungi</taxon>
        <taxon>Fungi incertae sedis</taxon>
        <taxon>Cryptomycota</taxon>
        <taxon>Cryptomycota incertae sedis</taxon>
        <taxon>Paramicrosporidium</taxon>
    </lineage>
</organism>